<dbReference type="Gene3D" id="3.40.50.720">
    <property type="entry name" value="NAD(P)-binding Rossmann-like Domain"/>
    <property type="match status" value="1"/>
</dbReference>
<name>A0AA39A761_VITRO</name>
<keyword evidence="5" id="KW-1185">Reference proteome</keyword>
<keyword evidence="3" id="KW-0472">Membrane</keyword>
<gene>
    <name evidence="4" type="ORF">PVL29_004119</name>
</gene>
<evidence type="ECO:0000256" key="3">
    <source>
        <dbReference type="SAM" id="Phobius"/>
    </source>
</evidence>
<keyword evidence="3" id="KW-0812">Transmembrane</keyword>
<sequence>MIQTKELREVLHFVFSLQFLRMALFWTLSLIISYLHLFIQRFPFSRKSNSYTRCPPENTATFRPLCIITGATSGLGKAAAYALSKEGFYVVLAGRSSHLLSKTMVEIKEKNKNAHLKGFQVDLSSFHSILKFKGSLEQWLSDSNMHSSIQLLINNAGILATSCRLTTEGYDQMMATNYMGAFSLTKLLLPLLRSSPVPSRIVNVSSFTHLNVFDMQVDEGTITGKCFSRPKQYPCAHIYEYSKLCLLLFSYELHRQLGCMHNSRHVSVIAVDPGAVETNIMREVPSCISHMAFMVLKLLFLLQSPENGASSILDAALAPPEISGVYFFGGKGRTVKSSALSYNTKLAEKLWTTSCDLFLKLCLASEQATSLLSNCVS</sequence>
<dbReference type="SUPFAM" id="SSF51735">
    <property type="entry name" value="NAD(P)-binding Rossmann-fold domains"/>
    <property type="match status" value="1"/>
</dbReference>
<dbReference type="PANTHER" id="PTHR24320:SF227">
    <property type="entry name" value="RETINOL DEHYDROGENASE 11"/>
    <property type="match status" value="1"/>
</dbReference>
<accession>A0AA39A761</accession>
<dbReference type="Proteomes" id="UP001168098">
    <property type="component" value="Unassembled WGS sequence"/>
</dbReference>
<proteinExistence type="inferred from homology"/>
<evidence type="ECO:0000256" key="1">
    <source>
        <dbReference type="ARBA" id="ARBA00006484"/>
    </source>
</evidence>
<dbReference type="Pfam" id="PF00106">
    <property type="entry name" value="adh_short"/>
    <property type="match status" value="1"/>
</dbReference>
<feature type="transmembrane region" description="Helical" evidence="3">
    <location>
        <begin position="20"/>
        <end position="39"/>
    </location>
</feature>
<dbReference type="GO" id="GO:0016491">
    <property type="term" value="F:oxidoreductase activity"/>
    <property type="evidence" value="ECO:0007669"/>
    <property type="project" value="UniProtKB-KW"/>
</dbReference>
<dbReference type="AlphaFoldDB" id="A0AA39A761"/>
<evidence type="ECO:0000313" key="4">
    <source>
        <dbReference type="EMBL" id="KAJ9702228.1"/>
    </source>
</evidence>
<comment type="similarity">
    <text evidence="1">Belongs to the short-chain dehydrogenases/reductases (SDR) family.</text>
</comment>
<dbReference type="PANTHER" id="PTHR24320">
    <property type="entry name" value="RETINOL DEHYDROGENASE"/>
    <property type="match status" value="1"/>
</dbReference>
<keyword evidence="2" id="KW-0560">Oxidoreductase</keyword>
<dbReference type="PRINTS" id="PR00081">
    <property type="entry name" value="GDHRDH"/>
</dbReference>
<comment type="caution">
    <text evidence="4">The sequence shown here is derived from an EMBL/GenBank/DDBJ whole genome shotgun (WGS) entry which is preliminary data.</text>
</comment>
<protein>
    <submittedName>
        <fullName evidence="4">Uncharacterized protein</fullName>
    </submittedName>
</protein>
<dbReference type="EMBL" id="JARBHA010000004">
    <property type="protein sequence ID" value="KAJ9702228.1"/>
    <property type="molecule type" value="Genomic_DNA"/>
</dbReference>
<evidence type="ECO:0000313" key="5">
    <source>
        <dbReference type="Proteomes" id="UP001168098"/>
    </source>
</evidence>
<dbReference type="InterPro" id="IPR002347">
    <property type="entry name" value="SDR_fam"/>
</dbReference>
<evidence type="ECO:0000256" key="2">
    <source>
        <dbReference type="ARBA" id="ARBA00023002"/>
    </source>
</evidence>
<reference evidence="4 5" key="1">
    <citation type="journal article" date="2023" name="BMC Biotechnol.">
        <title>Vitis rotundifolia cv Carlos genome sequencing.</title>
        <authorList>
            <person name="Huff M."/>
            <person name="Hulse-Kemp A."/>
            <person name="Scheffler B."/>
            <person name="Youngblood R."/>
            <person name="Simpson S."/>
            <person name="Babiker E."/>
            <person name="Staton M."/>
        </authorList>
    </citation>
    <scope>NUCLEOTIDE SEQUENCE [LARGE SCALE GENOMIC DNA]</scope>
    <source>
        <tissue evidence="4">Leaf</tissue>
    </source>
</reference>
<keyword evidence="3" id="KW-1133">Transmembrane helix</keyword>
<dbReference type="InterPro" id="IPR036291">
    <property type="entry name" value="NAD(P)-bd_dom_sf"/>
</dbReference>
<organism evidence="4 5">
    <name type="scientific">Vitis rotundifolia</name>
    <name type="common">Muscadine grape</name>
    <dbReference type="NCBI Taxonomy" id="103349"/>
    <lineage>
        <taxon>Eukaryota</taxon>
        <taxon>Viridiplantae</taxon>
        <taxon>Streptophyta</taxon>
        <taxon>Embryophyta</taxon>
        <taxon>Tracheophyta</taxon>
        <taxon>Spermatophyta</taxon>
        <taxon>Magnoliopsida</taxon>
        <taxon>eudicotyledons</taxon>
        <taxon>Gunneridae</taxon>
        <taxon>Pentapetalae</taxon>
        <taxon>rosids</taxon>
        <taxon>Vitales</taxon>
        <taxon>Vitaceae</taxon>
        <taxon>Viteae</taxon>
        <taxon>Vitis</taxon>
    </lineage>
</organism>